<dbReference type="Pfam" id="PF13505">
    <property type="entry name" value="OMP_b-brl"/>
    <property type="match status" value="1"/>
</dbReference>
<name>A0A143PYB6_LUTPR</name>
<organism evidence="4 5">
    <name type="scientific">Luteitalea pratensis</name>
    <dbReference type="NCBI Taxonomy" id="1855912"/>
    <lineage>
        <taxon>Bacteria</taxon>
        <taxon>Pseudomonadati</taxon>
        <taxon>Acidobacteriota</taxon>
        <taxon>Vicinamibacteria</taxon>
        <taxon>Vicinamibacterales</taxon>
        <taxon>Vicinamibacteraceae</taxon>
        <taxon>Luteitalea</taxon>
    </lineage>
</organism>
<evidence type="ECO:0000313" key="5">
    <source>
        <dbReference type="Proteomes" id="UP000076079"/>
    </source>
</evidence>
<feature type="domain" description="Outer membrane protein beta-barrel" evidence="3">
    <location>
        <begin position="39"/>
        <end position="156"/>
    </location>
</feature>
<keyword evidence="1 2" id="KW-0732">Signal</keyword>
<dbReference type="AlphaFoldDB" id="A0A143PYB6"/>
<dbReference type="KEGG" id="abac:LuPra_06071"/>
<dbReference type="Gene3D" id="2.40.160.20">
    <property type="match status" value="1"/>
</dbReference>
<dbReference type="InterPro" id="IPR011250">
    <property type="entry name" value="OMP/PagP_B-barrel"/>
</dbReference>
<sequence precursor="true">MRRVLTFAVCGLVALVPRAATAEVLLTPFAGVSFLSEGDEKFVYGVSLAFGGLIGVEAEIARTNVADQELLGSTVNLETKLTTGMVNLLVKVPLGPVHPYVTGGLGVIRVAGEVAAPVLGALELSGGEFGMNFGGGVILFPSHTFGIRGDVRYFRTLGDLTLGDLTDFGGLDDLPIPEFDFWRVTGGVTLRF</sequence>
<dbReference type="SUPFAM" id="SSF56925">
    <property type="entry name" value="OMPA-like"/>
    <property type="match status" value="1"/>
</dbReference>
<dbReference type="EMBL" id="CP015136">
    <property type="protein sequence ID" value="AMY12789.1"/>
    <property type="molecule type" value="Genomic_DNA"/>
</dbReference>
<evidence type="ECO:0000256" key="2">
    <source>
        <dbReference type="SAM" id="SignalP"/>
    </source>
</evidence>
<evidence type="ECO:0000256" key="1">
    <source>
        <dbReference type="ARBA" id="ARBA00022729"/>
    </source>
</evidence>
<accession>A0A143PYB6</accession>
<dbReference type="Proteomes" id="UP000076079">
    <property type="component" value="Chromosome"/>
</dbReference>
<gene>
    <name evidence="4" type="ORF">LuPra_06071</name>
</gene>
<feature type="chain" id="PRO_5007512149" description="Outer membrane protein beta-barrel domain-containing protein" evidence="2">
    <location>
        <begin position="23"/>
        <end position="192"/>
    </location>
</feature>
<reference evidence="4 5" key="1">
    <citation type="journal article" date="2016" name="Genome Announc.">
        <title>First Complete Genome Sequence of a Subdivision 6 Acidobacterium Strain.</title>
        <authorList>
            <person name="Huang S."/>
            <person name="Vieira S."/>
            <person name="Bunk B."/>
            <person name="Riedel T."/>
            <person name="Sproer C."/>
            <person name="Overmann J."/>
        </authorList>
    </citation>
    <scope>NUCLEOTIDE SEQUENCE [LARGE SCALE GENOMIC DNA]</scope>
    <source>
        <strain evidence="5">DSM 100886 HEG_-6_39</strain>
    </source>
</reference>
<dbReference type="STRING" id="1855912.LuPra_06071"/>
<feature type="signal peptide" evidence="2">
    <location>
        <begin position="1"/>
        <end position="22"/>
    </location>
</feature>
<keyword evidence="5" id="KW-1185">Reference proteome</keyword>
<dbReference type="RefSeq" id="WP_110174214.1">
    <property type="nucleotide sequence ID" value="NZ_CP015136.1"/>
</dbReference>
<evidence type="ECO:0000259" key="3">
    <source>
        <dbReference type="Pfam" id="PF13505"/>
    </source>
</evidence>
<evidence type="ECO:0000313" key="4">
    <source>
        <dbReference type="EMBL" id="AMY12789.1"/>
    </source>
</evidence>
<reference evidence="5" key="2">
    <citation type="submission" date="2016-04" db="EMBL/GenBank/DDBJ databases">
        <title>First Complete Genome Sequence of a Subdivision 6 Acidobacterium.</title>
        <authorList>
            <person name="Huang S."/>
            <person name="Vieira S."/>
            <person name="Bunk B."/>
            <person name="Riedel T."/>
            <person name="Sproeer C."/>
            <person name="Overmann J."/>
        </authorList>
    </citation>
    <scope>NUCLEOTIDE SEQUENCE [LARGE SCALE GENOMIC DNA]</scope>
    <source>
        <strain evidence="5">DSM 100886 HEG_-6_39</strain>
    </source>
</reference>
<dbReference type="InterPro" id="IPR027385">
    <property type="entry name" value="Beta-barrel_OMP"/>
</dbReference>
<proteinExistence type="predicted"/>
<protein>
    <recommendedName>
        <fullName evidence="3">Outer membrane protein beta-barrel domain-containing protein</fullName>
    </recommendedName>
</protein>